<keyword evidence="1" id="KW-1133">Transmembrane helix</keyword>
<feature type="transmembrane region" description="Helical" evidence="1">
    <location>
        <begin position="6"/>
        <end position="27"/>
    </location>
</feature>
<keyword evidence="1" id="KW-0472">Membrane</keyword>
<organism evidence="2">
    <name type="scientific">Arundo donax</name>
    <name type="common">Giant reed</name>
    <name type="synonym">Donax arundinaceus</name>
    <dbReference type="NCBI Taxonomy" id="35708"/>
    <lineage>
        <taxon>Eukaryota</taxon>
        <taxon>Viridiplantae</taxon>
        <taxon>Streptophyta</taxon>
        <taxon>Embryophyta</taxon>
        <taxon>Tracheophyta</taxon>
        <taxon>Spermatophyta</taxon>
        <taxon>Magnoliopsida</taxon>
        <taxon>Liliopsida</taxon>
        <taxon>Poales</taxon>
        <taxon>Poaceae</taxon>
        <taxon>PACMAD clade</taxon>
        <taxon>Arundinoideae</taxon>
        <taxon>Arundineae</taxon>
        <taxon>Arundo</taxon>
    </lineage>
</organism>
<protein>
    <submittedName>
        <fullName evidence="2">Uncharacterized protein</fullName>
    </submittedName>
</protein>
<sequence>MPSWHASISLYLVVDGLMHILALWALCPSRFKQG</sequence>
<dbReference type="EMBL" id="GBRH01259106">
    <property type="protein sequence ID" value="JAD38789.1"/>
    <property type="molecule type" value="Transcribed_RNA"/>
</dbReference>
<evidence type="ECO:0000313" key="2">
    <source>
        <dbReference type="EMBL" id="JAD38789.1"/>
    </source>
</evidence>
<keyword evidence="1" id="KW-0812">Transmembrane</keyword>
<proteinExistence type="predicted"/>
<reference evidence="2" key="1">
    <citation type="submission" date="2014-09" db="EMBL/GenBank/DDBJ databases">
        <authorList>
            <person name="Magalhaes I.L.F."/>
            <person name="Oliveira U."/>
            <person name="Santos F.R."/>
            <person name="Vidigal T.H.D.A."/>
            <person name="Brescovit A.D."/>
            <person name="Santos A.J."/>
        </authorList>
    </citation>
    <scope>NUCLEOTIDE SEQUENCE</scope>
    <source>
        <tissue evidence="2">Shoot tissue taken approximately 20 cm above the soil surface</tissue>
    </source>
</reference>
<dbReference type="AlphaFoldDB" id="A0A0A8ZHA4"/>
<accession>A0A0A8ZHA4</accession>
<evidence type="ECO:0000256" key="1">
    <source>
        <dbReference type="SAM" id="Phobius"/>
    </source>
</evidence>
<reference evidence="2" key="2">
    <citation type="journal article" date="2015" name="Data Brief">
        <title>Shoot transcriptome of the giant reed, Arundo donax.</title>
        <authorList>
            <person name="Barrero R.A."/>
            <person name="Guerrero F.D."/>
            <person name="Moolhuijzen P."/>
            <person name="Goolsby J.A."/>
            <person name="Tidwell J."/>
            <person name="Bellgard S.E."/>
            <person name="Bellgard M.I."/>
        </authorList>
    </citation>
    <scope>NUCLEOTIDE SEQUENCE</scope>
    <source>
        <tissue evidence="2">Shoot tissue taken approximately 20 cm above the soil surface</tissue>
    </source>
</reference>
<name>A0A0A8ZHA4_ARUDO</name>